<comment type="caution">
    <text evidence="14">The sequence shown here is derived from an EMBL/GenBank/DDBJ whole genome shotgun (WGS) entry which is preliminary data.</text>
</comment>
<evidence type="ECO:0008006" key="16">
    <source>
        <dbReference type="Google" id="ProtNLM"/>
    </source>
</evidence>
<evidence type="ECO:0000256" key="10">
    <source>
        <dbReference type="SAM" id="SignalP"/>
    </source>
</evidence>
<protein>
    <recommendedName>
        <fullName evidence="16">L-ascorbate oxidase</fullName>
    </recommendedName>
</protein>
<dbReference type="PANTHER" id="PTHR11709:SF394">
    <property type="entry name" value="FI03373P-RELATED"/>
    <property type="match status" value="1"/>
</dbReference>
<comment type="similarity">
    <text evidence="3">Belongs to the multicopper oxidase family.</text>
</comment>
<keyword evidence="10" id="KW-0732">Signal</keyword>
<keyword evidence="9" id="KW-0325">Glycoprotein</keyword>
<comment type="cofactor">
    <cofactor evidence="1">
        <name>Cu cation</name>
        <dbReference type="ChEBI" id="CHEBI:23378"/>
    </cofactor>
</comment>
<dbReference type="AlphaFoldDB" id="A0A5N6KQ48"/>
<dbReference type="SUPFAM" id="SSF49503">
    <property type="entry name" value="Cupredoxins"/>
    <property type="match status" value="3"/>
</dbReference>
<dbReference type="PROSITE" id="PS00080">
    <property type="entry name" value="MULTICOPPER_OXIDASE2"/>
    <property type="match status" value="1"/>
</dbReference>
<dbReference type="NCBIfam" id="TIGR03390">
    <property type="entry name" value="ascorbOXfungal"/>
    <property type="match status" value="1"/>
</dbReference>
<evidence type="ECO:0000256" key="7">
    <source>
        <dbReference type="ARBA" id="ARBA00023002"/>
    </source>
</evidence>
<gene>
    <name evidence="14" type="ORF">FH972_021594</name>
</gene>
<feature type="domain" description="Plastocyanin-like" evidence="12">
    <location>
        <begin position="477"/>
        <end position="608"/>
    </location>
</feature>
<dbReference type="InterPro" id="IPR008972">
    <property type="entry name" value="Cupredoxin"/>
</dbReference>
<keyword evidence="15" id="KW-1185">Reference proteome</keyword>
<keyword evidence="4" id="KW-0964">Secreted</keyword>
<dbReference type="GO" id="GO:0005576">
    <property type="term" value="C:extracellular region"/>
    <property type="evidence" value="ECO:0007669"/>
    <property type="project" value="UniProtKB-SubCell"/>
</dbReference>
<feature type="domain" description="Plastocyanin-like" evidence="13">
    <location>
        <begin position="41"/>
        <end position="155"/>
    </location>
</feature>
<keyword evidence="5" id="KW-0479">Metal-binding</keyword>
<evidence type="ECO:0000256" key="6">
    <source>
        <dbReference type="ARBA" id="ARBA00022737"/>
    </source>
</evidence>
<feature type="signal peptide" evidence="10">
    <location>
        <begin position="1"/>
        <end position="22"/>
    </location>
</feature>
<evidence type="ECO:0000256" key="4">
    <source>
        <dbReference type="ARBA" id="ARBA00022525"/>
    </source>
</evidence>
<dbReference type="PROSITE" id="PS00079">
    <property type="entry name" value="MULTICOPPER_OXIDASE1"/>
    <property type="match status" value="1"/>
</dbReference>
<dbReference type="InterPro" id="IPR001117">
    <property type="entry name" value="Cu-oxidase_2nd"/>
</dbReference>
<feature type="domain" description="Plastocyanin-like" evidence="11">
    <location>
        <begin position="166"/>
        <end position="323"/>
    </location>
</feature>
<dbReference type="InterPro" id="IPR011706">
    <property type="entry name" value="Cu-oxidase_C"/>
</dbReference>
<dbReference type="Pfam" id="PF07732">
    <property type="entry name" value="Cu-oxidase_3"/>
    <property type="match status" value="1"/>
</dbReference>
<name>A0A5N6KQ48_9ROSI</name>
<evidence type="ECO:0000313" key="15">
    <source>
        <dbReference type="Proteomes" id="UP000327013"/>
    </source>
</evidence>
<dbReference type="Gene3D" id="2.60.40.420">
    <property type="entry name" value="Cupredoxins - blue copper proteins"/>
    <property type="match status" value="3"/>
</dbReference>
<dbReference type="InterPro" id="IPR002355">
    <property type="entry name" value="Cu_oxidase_Cu_BS"/>
</dbReference>
<evidence type="ECO:0000256" key="5">
    <source>
        <dbReference type="ARBA" id="ARBA00022723"/>
    </source>
</evidence>
<dbReference type="Pfam" id="PF00394">
    <property type="entry name" value="Cu-oxidase"/>
    <property type="match status" value="1"/>
</dbReference>
<reference evidence="14 15" key="1">
    <citation type="submission" date="2019-06" db="EMBL/GenBank/DDBJ databases">
        <title>A chromosomal-level reference genome of Carpinus fangiana (Coryloideae, Betulaceae).</title>
        <authorList>
            <person name="Yang X."/>
            <person name="Wang Z."/>
            <person name="Zhang L."/>
            <person name="Hao G."/>
            <person name="Liu J."/>
            <person name="Yang Y."/>
        </authorList>
    </citation>
    <scope>NUCLEOTIDE SEQUENCE [LARGE SCALE GENOMIC DNA]</scope>
    <source>
        <strain evidence="14">Cfa_2016G</strain>
        <tissue evidence="14">Leaf</tissue>
    </source>
</reference>
<keyword evidence="8" id="KW-0186">Copper</keyword>
<evidence type="ECO:0000256" key="3">
    <source>
        <dbReference type="ARBA" id="ARBA00010609"/>
    </source>
</evidence>
<dbReference type="Proteomes" id="UP000327013">
    <property type="component" value="Unassembled WGS sequence"/>
</dbReference>
<evidence type="ECO:0000259" key="11">
    <source>
        <dbReference type="Pfam" id="PF00394"/>
    </source>
</evidence>
<dbReference type="GO" id="GO:0005507">
    <property type="term" value="F:copper ion binding"/>
    <property type="evidence" value="ECO:0007669"/>
    <property type="project" value="InterPro"/>
</dbReference>
<keyword evidence="7" id="KW-0560">Oxidoreductase</keyword>
<evidence type="ECO:0000256" key="2">
    <source>
        <dbReference type="ARBA" id="ARBA00004613"/>
    </source>
</evidence>
<proteinExistence type="inferred from homology"/>
<dbReference type="InterPro" id="IPR033138">
    <property type="entry name" value="Cu_oxidase_CS"/>
</dbReference>
<feature type="chain" id="PRO_5024404432" description="L-ascorbate oxidase" evidence="10">
    <location>
        <begin position="23"/>
        <end position="919"/>
    </location>
</feature>
<sequence length="919" mass="100462">MCRFVSSVLVACLAVFISLAHAARPTIHDDSFQPNVVLRISSINVSIACTTRLSTVVNDTSPGPAVVIPAGQTTWIRVFNDQTDQNATVHWHGLTQSVAPFSDGTPLASQWPIPPGHFFDYELHPTVDEAGSYFYHSHVGFQTVSANGPLIVEEADKKPPIEYDEERYFVLNELYNKTDEAIVDGLIGAPFVWSGEPEALLVNGHSTPVVNASNSLCAPEVFTVEPSKTYRFRMIGAMALTDITYAFANHTDRMNVVAVDGRYTQPVGVDHLQVDSGQRYDVLLTTYSESDLQDKFGGTREFWIQLETRYRPTVVTGYALLRYSIPGYTASDCSTPACYTPGTSRTTLPSSIPSPIPNITALLPAAGDNTTNEWLEYAITPLDTSINSAFPTVDQVTRRVYLSNMQAQLPNKEVPFYVNNHSWSAEPLNSTYASSPAGTPYLVQVYAHGAAAIPQIPRGVTATLRGPNATAPLYTGFDPQLRAYGARVGEVLEIILLNGAGYSGTYDVHPWHAHGGHYYDIGSGPGFYDAAANEAKLERLRRERGFVPALRDSTVLYRWPADNKVNDTEGTVGGWRGWRIRVEDAGVWMIHCHTLQHMVMGMQTVWVMGDAAQVTQASVADEDGFSVYGGDVEHEVVAVRTGKEVYCISHILRHARPPQRNQILTILLDRLALPPALRTPNPLINQLPHLRPHDPGRVRIHRDPMLRHLHRKRLRQPAHRPLGRTVVRQHRERLEPGNRRGADDLVHARRGQRHAAQPQLRGRVAWRLALGNHLARGGGIAVVHTEDIDAEYALEIGLGHVEQRLDLHDAGVGDHGVQWAQGLDGGGDQGVDVGADGDVGGVDDGFAACLLHFGQQGVEAGARWLDVVQAQVVAVVGEALGYGAANALGAAGHDGGGHGWCLRGSFLLRVWKGQCSFTS</sequence>
<evidence type="ECO:0000313" key="14">
    <source>
        <dbReference type="EMBL" id="KAB8337293.1"/>
    </source>
</evidence>
<accession>A0A5N6KQ48</accession>
<organism evidence="14 15">
    <name type="scientific">Carpinus fangiana</name>
    <dbReference type="NCBI Taxonomy" id="176857"/>
    <lineage>
        <taxon>Eukaryota</taxon>
        <taxon>Viridiplantae</taxon>
        <taxon>Streptophyta</taxon>
        <taxon>Embryophyta</taxon>
        <taxon>Tracheophyta</taxon>
        <taxon>Spermatophyta</taxon>
        <taxon>Magnoliopsida</taxon>
        <taxon>eudicotyledons</taxon>
        <taxon>Gunneridae</taxon>
        <taxon>Pentapetalae</taxon>
        <taxon>rosids</taxon>
        <taxon>fabids</taxon>
        <taxon>Fagales</taxon>
        <taxon>Betulaceae</taxon>
        <taxon>Carpinus</taxon>
    </lineage>
</organism>
<dbReference type="Pfam" id="PF07731">
    <property type="entry name" value="Cu-oxidase_2"/>
    <property type="match status" value="1"/>
</dbReference>
<evidence type="ECO:0000256" key="1">
    <source>
        <dbReference type="ARBA" id="ARBA00001935"/>
    </source>
</evidence>
<dbReference type="OrthoDB" id="2121828at2759"/>
<evidence type="ECO:0000256" key="9">
    <source>
        <dbReference type="ARBA" id="ARBA00023180"/>
    </source>
</evidence>
<evidence type="ECO:0000256" key="8">
    <source>
        <dbReference type="ARBA" id="ARBA00023008"/>
    </source>
</evidence>
<dbReference type="GO" id="GO:0016491">
    <property type="term" value="F:oxidoreductase activity"/>
    <property type="evidence" value="ECO:0007669"/>
    <property type="project" value="UniProtKB-KW"/>
</dbReference>
<keyword evidence="6" id="KW-0677">Repeat</keyword>
<dbReference type="PANTHER" id="PTHR11709">
    <property type="entry name" value="MULTI-COPPER OXIDASE"/>
    <property type="match status" value="1"/>
</dbReference>
<comment type="subcellular location">
    <subcellularLocation>
        <location evidence="2">Secreted</location>
    </subcellularLocation>
</comment>
<evidence type="ECO:0000259" key="12">
    <source>
        <dbReference type="Pfam" id="PF07731"/>
    </source>
</evidence>
<dbReference type="InterPro" id="IPR045087">
    <property type="entry name" value="Cu-oxidase_fam"/>
</dbReference>
<evidence type="ECO:0000259" key="13">
    <source>
        <dbReference type="Pfam" id="PF07732"/>
    </source>
</evidence>
<dbReference type="EMBL" id="VIBQ01000009">
    <property type="protein sequence ID" value="KAB8337293.1"/>
    <property type="molecule type" value="Genomic_DNA"/>
</dbReference>
<dbReference type="InterPro" id="IPR017762">
    <property type="entry name" value="Multicopper_oxidase_fun"/>
</dbReference>
<dbReference type="InterPro" id="IPR011707">
    <property type="entry name" value="Cu-oxidase-like_N"/>
</dbReference>